<feature type="transmembrane region" description="Helical" evidence="8">
    <location>
        <begin position="53"/>
        <end position="76"/>
    </location>
</feature>
<evidence type="ECO:0000256" key="4">
    <source>
        <dbReference type="ARBA" id="ARBA00022475"/>
    </source>
</evidence>
<feature type="transmembrane region" description="Helical" evidence="8">
    <location>
        <begin position="158"/>
        <end position="182"/>
    </location>
</feature>
<protein>
    <submittedName>
        <fullName evidence="10">Teichoic acid transport system permease protein</fullName>
    </submittedName>
</protein>
<comment type="similarity">
    <text evidence="2">Belongs to the ABC-2 integral membrane protein family.</text>
</comment>
<evidence type="ECO:0000256" key="2">
    <source>
        <dbReference type="ARBA" id="ARBA00007783"/>
    </source>
</evidence>
<feature type="transmembrane region" description="Helical" evidence="8">
    <location>
        <begin position="250"/>
        <end position="273"/>
    </location>
</feature>
<comment type="caution">
    <text evidence="10">The sequence shown here is derived from an EMBL/GenBank/DDBJ whole genome shotgun (WGS) entry which is preliminary data.</text>
</comment>
<feature type="transmembrane region" description="Helical" evidence="8">
    <location>
        <begin position="134"/>
        <end position="152"/>
    </location>
</feature>
<organism evidence="10 11">
    <name type="scientific">Arcanobacterium wilhelmae</name>
    <dbReference type="NCBI Taxonomy" id="1803177"/>
    <lineage>
        <taxon>Bacteria</taxon>
        <taxon>Bacillati</taxon>
        <taxon>Actinomycetota</taxon>
        <taxon>Actinomycetes</taxon>
        <taxon>Actinomycetales</taxon>
        <taxon>Actinomycetaceae</taxon>
        <taxon>Arcanobacterium</taxon>
    </lineage>
</organism>
<keyword evidence="4" id="KW-1003">Cell membrane</keyword>
<evidence type="ECO:0000313" key="11">
    <source>
        <dbReference type="Proteomes" id="UP001235966"/>
    </source>
</evidence>
<evidence type="ECO:0000259" key="9">
    <source>
        <dbReference type="Pfam" id="PF01061"/>
    </source>
</evidence>
<keyword evidence="3" id="KW-0813">Transport</keyword>
<sequence>MNTKVDLEQYTPIGARPPLLEYVRNLWARRYFIQRESKAKAYGSIKDTTLGTIWLILSPFLNAAVYYVIFGVLLGFSKSRAGFVGYLVVGVTFFQFLNNQLGGATNIITNGRNLIRAFSFPRASLVFSFTLRNLYDFLPTLYATILFIVIVPPHSLPYWTWLLFPVAFAIAIPFGLGLAFFTSAMTTLIPDLKFIWPVITRFWFYGSGVIWAMEQFKGHPKVVAIMEINPGWQFLELCRELLVYNRLPQAWLWLSFTAWSIGMFIFGFVLFWYNEEKFSNVK</sequence>
<keyword evidence="11" id="KW-1185">Reference proteome</keyword>
<name>A0ABT9NEU6_9ACTO</name>
<dbReference type="Proteomes" id="UP001235966">
    <property type="component" value="Unassembled WGS sequence"/>
</dbReference>
<dbReference type="EMBL" id="JAUSQW010000001">
    <property type="protein sequence ID" value="MDP9801711.1"/>
    <property type="molecule type" value="Genomic_DNA"/>
</dbReference>
<evidence type="ECO:0000313" key="10">
    <source>
        <dbReference type="EMBL" id="MDP9801711.1"/>
    </source>
</evidence>
<reference evidence="10 11" key="1">
    <citation type="submission" date="2023-07" db="EMBL/GenBank/DDBJ databases">
        <title>Sequencing the genomes of 1000 actinobacteria strains.</title>
        <authorList>
            <person name="Klenk H.-P."/>
        </authorList>
    </citation>
    <scope>NUCLEOTIDE SEQUENCE [LARGE SCALE GENOMIC DNA]</scope>
    <source>
        <strain evidence="10 11">DSM 102162</strain>
    </source>
</reference>
<evidence type="ECO:0000256" key="3">
    <source>
        <dbReference type="ARBA" id="ARBA00022448"/>
    </source>
</evidence>
<feature type="transmembrane region" description="Helical" evidence="8">
    <location>
        <begin position="194"/>
        <end position="213"/>
    </location>
</feature>
<dbReference type="PANTHER" id="PTHR30413">
    <property type="entry name" value="INNER MEMBRANE TRANSPORT PERMEASE"/>
    <property type="match status" value="1"/>
</dbReference>
<evidence type="ECO:0000256" key="1">
    <source>
        <dbReference type="ARBA" id="ARBA00004429"/>
    </source>
</evidence>
<evidence type="ECO:0000256" key="8">
    <source>
        <dbReference type="SAM" id="Phobius"/>
    </source>
</evidence>
<evidence type="ECO:0000256" key="6">
    <source>
        <dbReference type="ARBA" id="ARBA00022989"/>
    </source>
</evidence>
<keyword evidence="6 8" id="KW-1133">Transmembrane helix</keyword>
<keyword evidence="5 8" id="KW-0812">Transmembrane</keyword>
<accession>A0ABT9NEU6</accession>
<keyword evidence="7 8" id="KW-0472">Membrane</keyword>
<dbReference type="Pfam" id="PF01061">
    <property type="entry name" value="ABC2_membrane"/>
    <property type="match status" value="1"/>
</dbReference>
<dbReference type="RefSeq" id="WP_278059993.1">
    <property type="nucleotide sequence ID" value="NZ_CP121247.1"/>
</dbReference>
<dbReference type="InterPro" id="IPR013525">
    <property type="entry name" value="ABC2_TM"/>
</dbReference>
<gene>
    <name evidence="10" type="ORF">J2S49_001787</name>
</gene>
<evidence type="ECO:0000256" key="7">
    <source>
        <dbReference type="ARBA" id="ARBA00023136"/>
    </source>
</evidence>
<comment type="subcellular location">
    <subcellularLocation>
        <location evidence="1">Cell inner membrane</location>
        <topology evidence="1">Multi-pass membrane protein</topology>
    </subcellularLocation>
</comment>
<dbReference type="PANTHER" id="PTHR30413:SF8">
    <property type="entry name" value="TRANSPORT PERMEASE PROTEIN"/>
    <property type="match status" value="1"/>
</dbReference>
<proteinExistence type="inferred from homology"/>
<evidence type="ECO:0000256" key="5">
    <source>
        <dbReference type="ARBA" id="ARBA00022692"/>
    </source>
</evidence>
<feature type="domain" description="ABC-2 type transporter transmembrane" evidence="9">
    <location>
        <begin position="46"/>
        <end position="240"/>
    </location>
</feature>